<dbReference type="AlphaFoldDB" id="A0AAV3XYN5"/>
<evidence type="ECO:0000313" key="2">
    <source>
        <dbReference type="EMBL" id="GFN75934.1"/>
    </source>
</evidence>
<dbReference type="EMBL" id="BLXT01000311">
    <property type="protein sequence ID" value="GFN75934.1"/>
    <property type="molecule type" value="Genomic_DNA"/>
</dbReference>
<comment type="caution">
    <text evidence="2">The sequence shown here is derived from an EMBL/GenBank/DDBJ whole genome shotgun (WGS) entry which is preliminary data.</text>
</comment>
<proteinExistence type="predicted"/>
<dbReference type="Proteomes" id="UP000735302">
    <property type="component" value="Unassembled WGS sequence"/>
</dbReference>
<evidence type="ECO:0000313" key="3">
    <source>
        <dbReference type="Proteomes" id="UP000735302"/>
    </source>
</evidence>
<name>A0AAV3XYN5_9GAST</name>
<feature type="compositionally biased region" description="Basic and acidic residues" evidence="1">
    <location>
        <begin position="23"/>
        <end position="59"/>
    </location>
</feature>
<accession>A0AAV3XYN5</accession>
<keyword evidence="3" id="KW-1185">Reference proteome</keyword>
<gene>
    <name evidence="2" type="ORF">PoB_000244000</name>
</gene>
<feature type="region of interest" description="Disordered" evidence="1">
    <location>
        <begin position="23"/>
        <end position="97"/>
    </location>
</feature>
<evidence type="ECO:0000256" key="1">
    <source>
        <dbReference type="SAM" id="MobiDB-lite"/>
    </source>
</evidence>
<organism evidence="2 3">
    <name type="scientific">Plakobranchus ocellatus</name>
    <dbReference type="NCBI Taxonomy" id="259542"/>
    <lineage>
        <taxon>Eukaryota</taxon>
        <taxon>Metazoa</taxon>
        <taxon>Spiralia</taxon>
        <taxon>Lophotrochozoa</taxon>
        <taxon>Mollusca</taxon>
        <taxon>Gastropoda</taxon>
        <taxon>Heterobranchia</taxon>
        <taxon>Euthyneura</taxon>
        <taxon>Panpulmonata</taxon>
        <taxon>Sacoglossa</taxon>
        <taxon>Placobranchoidea</taxon>
        <taxon>Plakobranchidae</taxon>
        <taxon>Plakobranchus</taxon>
    </lineage>
</organism>
<protein>
    <submittedName>
        <fullName evidence="2">Uncharacterized protein</fullName>
    </submittedName>
</protein>
<reference evidence="2 3" key="1">
    <citation type="journal article" date="2021" name="Elife">
        <title>Chloroplast acquisition without the gene transfer in kleptoplastic sea slugs, Plakobranchus ocellatus.</title>
        <authorList>
            <person name="Maeda T."/>
            <person name="Takahashi S."/>
            <person name="Yoshida T."/>
            <person name="Shimamura S."/>
            <person name="Takaki Y."/>
            <person name="Nagai Y."/>
            <person name="Toyoda A."/>
            <person name="Suzuki Y."/>
            <person name="Arimoto A."/>
            <person name="Ishii H."/>
            <person name="Satoh N."/>
            <person name="Nishiyama T."/>
            <person name="Hasebe M."/>
            <person name="Maruyama T."/>
            <person name="Minagawa J."/>
            <person name="Obokata J."/>
            <person name="Shigenobu S."/>
        </authorList>
    </citation>
    <scope>NUCLEOTIDE SEQUENCE [LARGE SCALE GENOMIC DNA]</scope>
</reference>
<sequence length="97" mass="10914">MNSWTIFHCGRVIWGELPTSTLKSREKSLYGRGKSEKRRETHGPESREFKPQREGDLRFSDSPSGQAACGRARTHDRRVPADQADSLATVPQTSPQC</sequence>